<organism evidence="3">
    <name type="scientific">marine sediment metagenome</name>
    <dbReference type="NCBI Taxonomy" id="412755"/>
    <lineage>
        <taxon>unclassified sequences</taxon>
        <taxon>metagenomes</taxon>
        <taxon>ecological metagenomes</taxon>
    </lineage>
</organism>
<dbReference type="EMBL" id="LAZR01014658">
    <property type="protein sequence ID" value="KKM16514.1"/>
    <property type="molecule type" value="Genomic_DNA"/>
</dbReference>
<dbReference type="Pfam" id="PF18909">
    <property type="entry name" value="dGTP_diPhyd_N"/>
    <property type="match status" value="1"/>
</dbReference>
<feature type="compositionally biased region" description="Basic and acidic residues" evidence="1">
    <location>
        <begin position="1"/>
        <end position="15"/>
    </location>
</feature>
<dbReference type="AlphaFoldDB" id="A0A0F9IA15"/>
<comment type="caution">
    <text evidence="3">The sequence shown here is derived from an EMBL/GenBank/DDBJ whole genome shotgun (WGS) entry which is preliminary data.</text>
</comment>
<proteinExistence type="predicted"/>
<feature type="region of interest" description="Disordered" evidence="1">
    <location>
        <begin position="1"/>
        <end position="20"/>
    </location>
</feature>
<name>A0A0F9IA15_9ZZZZ</name>
<feature type="domain" description="dATP/dGTP diphosphohydrolase N-terminal" evidence="2">
    <location>
        <begin position="19"/>
        <end position="103"/>
    </location>
</feature>
<accession>A0A0F9IA15</accession>
<dbReference type="InterPro" id="IPR044038">
    <property type="entry name" value="dATP/dGTP_diPOhydrolase_N"/>
</dbReference>
<evidence type="ECO:0000256" key="1">
    <source>
        <dbReference type="SAM" id="MobiDB-lite"/>
    </source>
</evidence>
<evidence type="ECO:0000259" key="2">
    <source>
        <dbReference type="Pfam" id="PF18909"/>
    </source>
</evidence>
<protein>
    <recommendedName>
        <fullName evidence="2">dATP/dGTP diphosphohydrolase N-terminal domain-containing protein</fullName>
    </recommendedName>
</protein>
<sequence length="163" mass="18945">MDFDKVKDSGKRQEFKSGAVRDTQTGKGRYDLLPTRALRRLAKHYENGAVKYGDDNWLKGMPMRRMADSALRHLLQALEGKTDEDHWIACAWNVLGIVEYQERIEEDLLPKELNDLPKINKKSIKREGLFKIIDDIKSKLPDVTDEEIEKDIHNALEIIRNKK</sequence>
<evidence type="ECO:0000313" key="3">
    <source>
        <dbReference type="EMBL" id="KKM16514.1"/>
    </source>
</evidence>
<reference evidence="3" key="1">
    <citation type="journal article" date="2015" name="Nature">
        <title>Complex archaea that bridge the gap between prokaryotes and eukaryotes.</title>
        <authorList>
            <person name="Spang A."/>
            <person name="Saw J.H."/>
            <person name="Jorgensen S.L."/>
            <person name="Zaremba-Niedzwiedzka K."/>
            <person name="Martijn J."/>
            <person name="Lind A.E."/>
            <person name="van Eijk R."/>
            <person name="Schleper C."/>
            <person name="Guy L."/>
            <person name="Ettema T.J."/>
        </authorList>
    </citation>
    <scope>NUCLEOTIDE SEQUENCE</scope>
</reference>
<gene>
    <name evidence="3" type="ORF">LCGC14_1685110</name>
</gene>